<proteinExistence type="predicted"/>
<dbReference type="AlphaFoldDB" id="A0A0U3P319"/>
<feature type="region of interest" description="Disordered" evidence="1">
    <location>
        <begin position="95"/>
        <end position="121"/>
    </location>
</feature>
<feature type="transmembrane region" description="Helical" evidence="2">
    <location>
        <begin position="294"/>
        <end position="314"/>
    </location>
</feature>
<keyword evidence="2" id="KW-0812">Transmembrane</keyword>
<name>A0A0U3P319_9HYPH</name>
<evidence type="ECO:0000313" key="3">
    <source>
        <dbReference type="EMBL" id="ALV28006.1"/>
    </source>
</evidence>
<protein>
    <recommendedName>
        <fullName evidence="5">J domain-containing protein</fullName>
    </recommendedName>
</protein>
<dbReference type="STRING" id="121719.APZ00_13795"/>
<gene>
    <name evidence="3" type="ORF">APZ00_13795</name>
</gene>
<evidence type="ECO:0000313" key="4">
    <source>
        <dbReference type="Proteomes" id="UP000064921"/>
    </source>
</evidence>
<dbReference type="Proteomes" id="UP000064921">
    <property type="component" value="Chromosome"/>
</dbReference>
<keyword evidence="2" id="KW-1133">Transmembrane helix</keyword>
<dbReference type="KEGG" id="pphr:APZ00_13795"/>
<feature type="transmembrane region" description="Helical" evidence="2">
    <location>
        <begin position="321"/>
        <end position="341"/>
    </location>
</feature>
<reference evidence="3 4" key="1">
    <citation type="submission" date="2015-10" db="EMBL/GenBank/DDBJ databases">
        <title>The world's first case of liver abscess caused by Pannonibacter phragmitetus.</title>
        <authorList>
            <person name="Ming D."/>
            <person name="Wang M."/>
            <person name="Zhou Y."/>
            <person name="Jiang T."/>
            <person name="Hu S."/>
        </authorList>
    </citation>
    <scope>NUCLEOTIDE SEQUENCE [LARGE SCALE GENOMIC DNA]</scope>
    <source>
        <strain evidence="3 4">31801</strain>
    </source>
</reference>
<evidence type="ECO:0000256" key="2">
    <source>
        <dbReference type="SAM" id="Phobius"/>
    </source>
</evidence>
<evidence type="ECO:0008006" key="5">
    <source>
        <dbReference type="Google" id="ProtNLM"/>
    </source>
</evidence>
<dbReference type="EMBL" id="CP013068">
    <property type="protein sequence ID" value="ALV28006.1"/>
    <property type="molecule type" value="Genomic_DNA"/>
</dbReference>
<accession>A0A0U3P319</accession>
<organism evidence="3 4">
    <name type="scientific">Pannonibacter phragmitetus</name>
    <dbReference type="NCBI Taxonomy" id="121719"/>
    <lineage>
        <taxon>Bacteria</taxon>
        <taxon>Pseudomonadati</taxon>
        <taxon>Pseudomonadota</taxon>
        <taxon>Alphaproteobacteria</taxon>
        <taxon>Hyphomicrobiales</taxon>
        <taxon>Stappiaceae</taxon>
        <taxon>Pannonibacter</taxon>
    </lineage>
</organism>
<sequence length="370" mass="42011">MPISSLQLLALPPMRVSMLAHAFAGQVWARRVEVCMYSEGTACWPYGLLGLDEPSDDPKLLKRAYARQLKQVDQASEAEAFQALRQAYETALDWAEKGSEPEPQPRTEEDTGILPGVREPGAPARKSAAHVEFKVEFDPLLPPERQRVAPMSSERRIEQPDEDHVTSLKDLLQAVYDLEPSADAPDVLVQLLEGVENMPLHEQQAVGSAVVLYLRKCLVQREGGGHFFNEGFNSSLRDCLEALFQWWTDVEALERFSGHDDDLKIALLSFDRKNFHSSARADAIRRYVNRHLEYISTFGSAVIYIFIYAFVALVSGFIFRYLGWASLVFITVLFPLFPFVWRSLICFQKCIRLLYRISIGGLMCKCVFRK</sequence>
<evidence type="ECO:0000256" key="1">
    <source>
        <dbReference type="SAM" id="MobiDB-lite"/>
    </source>
</evidence>
<feature type="compositionally biased region" description="Basic and acidic residues" evidence="1">
    <location>
        <begin position="95"/>
        <end position="109"/>
    </location>
</feature>
<dbReference type="RefSeq" id="WP_058899266.1">
    <property type="nucleotide sequence ID" value="NZ_CP013068.1"/>
</dbReference>
<keyword evidence="4" id="KW-1185">Reference proteome</keyword>
<keyword evidence="2" id="KW-0472">Membrane</keyword>